<accession>A0A6A4HT13</accession>
<protein>
    <submittedName>
        <fullName evidence="2">Uncharacterized protein</fullName>
    </submittedName>
</protein>
<keyword evidence="1" id="KW-0472">Membrane</keyword>
<evidence type="ECO:0000313" key="3">
    <source>
        <dbReference type="Proteomes" id="UP000799118"/>
    </source>
</evidence>
<gene>
    <name evidence="2" type="ORF">BT96DRAFT_938356</name>
</gene>
<reference evidence="2" key="1">
    <citation type="journal article" date="2019" name="Environ. Microbiol.">
        <title>Fungal ecological strategies reflected in gene transcription - a case study of two litter decomposers.</title>
        <authorList>
            <person name="Barbi F."/>
            <person name="Kohler A."/>
            <person name="Barry K."/>
            <person name="Baskaran P."/>
            <person name="Daum C."/>
            <person name="Fauchery L."/>
            <person name="Ihrmark K."/>
            <person name="Kuo A."/>
            <person name="LaButti K."/>
            <person name="Lipzen A."/>
            <person name="Morin E."/>
            <person name="Grigoriev I.V."/>
            <person name="Henrissat B."/>
            <person name="Lindahl B."/>
            <person name="Martin F."/>
        </authorList>
    </citation>
    <scope>NUCLEOTIDE SEQUENCE</scope>
    <source>
        <strain evidence="2">JB14</strain>
    </source>
</reference>
<name>A0A6A4HT13_9AGAR</name>
<keyword evidence="1" id="KW-0812">Transmembrane</keyword>
<keyword evidence="3" id="KW-1185">Reference proteome</keyword>
<sequence>MFSRLYVWWFIWSKVLEIIGEFGGVFDPGGVVALSLWFSLLFPLSIQGIWLVDSFKAEFNAERSMGCCILLEAVARFWQNSELGPGWDEPGCQPLLNLAEVGCLVVPELVFEIVLAMGDRGSDSTSLSWFSFIMEVSLPRVLRSSATDIWE</sequence>
<feature type="transmembrane region" description="Helical" evidence="1">
    <location>
        <begin position="32"/>
        <end position="52"/>
    </location>
</feature>
<dbReference type="Proteomes" id="UP000799118">
    <property type="component" value="Unassembled WGS sequence"/>
</dbReference>
<dbReference type="EMBL" id="ML769452">
    <property type="protein sequence ID" value="KAE9400911.1"/>
    <property type="molecule type" value="Genomic_DNA"/>
</dbReference>
<proteinExistence type="predicted"/>
<keyword evidence="1" id="KW-1133">Transmembrane helix</keyword>
<evidence type="ECO:0000256" key="1">
    <source>
        <dbReference type="SAM" id="Phobius"/>
    </source>
</evidence>
<organism evidence="2 3">
    <name type="scientific">Gymnopus androsaceus JB14</name>
    <dbReference type="NCBI Taxonomy" id="1447944"/>
    <lineage>
        <taxon>Eukaryota</taxon>
        <taxon>Fungi</taxon>
        <taxon>Dikarya</taxon>
        <taxon>Basidiomycota</taxon>
        <taxon>Agaricomycotina</taxon>
        <taxon>Agaricomycetes</taxon>
        <taxon>Agaricomycetidae</taxon>
        <taxon>Agaricales</taxon>
        <taxon>Marasmiineae</taxon>
        <taxon>Omphalotaceae</taxon>
        <taxon>Gymnopus</taxon>
    </lineage>
</organism>
<evidence type="ECO:0000313" key="2">
    <source>
        <dbReference type="EMBL" id="KAE9400911.1"/>
    </source>
</evidence>
<dbReference type="AlphaFoldDB" id="A0A6A4HT13"/>